<gene>
    <name evidence="1" type="ORF">SAMN05216175_107108</name>
</gene>
<name>A0A1I2S4B4_9GAMM</name>
<proteinExistence type="predicted"/>
<protein>
    <submittedName>
        <fullName evidence="1">Uncharacterized protein</fullName>
    </submittedName>
</protein>
<evidence type="ECO:0000313" key="1">
    <source>
        <dbReference type="EMBL" id="SFG47682.1"/>
    </source>
</evidence>
<accession>A0A1I2S4B4</accession>
<dbReference type="STRING" id="1045558.SAMN05216175_107108"/>
<evidence type="ECO:0000313" key="2">
    <source>
        <dbReference type="Proteomes" id="UP000198623"/>
    </source>
</evidence>
<dbReference type="Proteomes" id="UP000198623">
    <property type="component" value="Unassembled WGS sequence"/>
</dbReference>
<dbReference type="AlphaFoldDB" id="A0A1I2S4B4"/>
<sequence length="81" mass="9487">MSSPRDPRGLLITEEMYINMCTDIENEMGVLEGIEPIECLMRKDSKFTLCKAKYTKSEYKVFWAIGFDRETLKVQDVSVQW</sequence>
<keyword evidence="2" id="KW-1185">Reference proteome</keyword>
<reference evidence="2" key="1">
    <citation type="submission" date="2016-10" db="EMBL/GenBank/DDBJ databases">
        <authorList>
            <person name="Varghese N."/>
            <person name="Submissions S."/>
        </authorList>
    </citation>
    <scope>NUCLEOTIDE SEQUENCE [LARGE SCALE GENOMIC DNA]</scope>
    <source>
        <strain evidence="2">CGMCC 1.10971</strain>
    </source>
</reference>
<organism evidence="1 2">
    <name type="scientific">Neptunomonas qingdaonensis</name>
    <dbReference type="NCBI Taxonomy" id="1045558"/>
    <lineage>
        <taxon>Bacteria</taxon>
        <taxon>Pseudomonadati</taxon>
        <taxon>Pseudomonadota</taxon>
        <taxon>Gammaproteobacteria</taxon>
        <taxon>Oceanospirillales</taxon>
        <taxon>Oceanospirillaceae</taxon>
        <taxon>Neptunomonas</taxon>
    </lineage>
</organism>
<dbReference type="EMBL" id="FOOU01000007">
    <property type="protein sequence ID" value="SFG47682.1"/>
    <property type="molecule type" value="Genomic_DNA"/>
</dbReference>